<name>A0A6J4K950_9ACTN</name>
<keyword evidence="1" id="KW-0472">Membrane</keyword>
<accession>A0A6J4K950</accession>
<keyword evidence="1" id="KW-0812">Transmembrane</keyword>
<dbReference type="AlphaFoldDB" id="A0A6J4K950"/>
<organism evidence="2">
    <name type="scientific">uncultured Friedmanniella sp</name>
    <dbReference type="NCBI Taxonomy" id="335381"/>
    <lineage>
        <taxon>Bacteria</taxon>
        <taxon>Bacillati</taxon>
        <taxon>Actinomycetota</taxon>
        <taxon>Actinomycetes</taxon>
        <taxon>Propionibacteriales</taxon>
        <taxon>Nocardioidaceae</taxon>
        <taxon>Friedmanniella</taxon>
        <taxon>environmental samples</taxon>
    </lineage>
</organism>
<proteinExistence type="predicted"/>
<reference evidence="2" key="1">
    <citation type="submission" date="2020-02" db="EMBL/GenBank/DDBJ databases">
        <authorList>
            <person name="Meier V. D."/>
        </authorList>
    </citation>
    <scope>NUCLEOTIDE SEQUENCE</scope>
    <source>
        <strain evidence="2">AVDCRST_MAG48</strain>
    </source>
</reference>
<gene>
    <name evidence="2" type="ORF">AVDCRST_MAG48-1100</name>
</gene>
<protein>
    <submittedName>
        <fullName evidence="2">Uncharacterized MFS-type transporter</fullName>
    </submittedName>
</protein>
<sequence>MALGESPTMAGVMTIPLIGGLFLSSTISGQVISRTGRHKAWVIAAC</sequence>
<feature type="transmembrane region" description="Helical" evidence="1">
    <location>
        <begin position="12"/>
        <end position="32"/>
    </location>
</feature>
<evidence type="ECO:0000256" key="1">
    <source>
        <dbReference type="SAM" id="Phobius"/>
    </source>
</evidence>
<evidence type="ECO:0000313" key="2">
    <source>
        <dbReference type="EMBL" id="CAA9298273.1"/>
    </source>
</evidence>
<keyword evidence="1" id="KW-1133">Transmembrane helix</keyword>
<dbReference type="EMBL" id="CADCTS010000160">
    <property type="protein sequence ID" value="CAA9298273.1"/>
    <property type="molecule type" value="Genomic_DNA"/>
</dbReference>